<protein>
    <submittedName>
        <fullName evidence="2">Uncharacterized protein</fullName>
    </submittedName>
</protein>
<feature type="compositionally biased region" description="Basic and acidic residues" evidence="1">
    <location>
        <begin position="12"/>
        <end position="27"/>
    </location>
</feature>
<evidence type="ECO:0000313" key="3">
    <source>
        <dbReference type="Proteomes" id="UP000469949"/>
    </source>
</evidence>
<dbReference type="RefSeq" id="WP_152276474.1">
    <property type="nucleotide sequence ID" value="NZ_WEKV01000008.1"/>
</dbReference>
<reference evidence="2 3" key="1">
    <citation type="submission" date="2019-10" db="EMBL/GenBank/DDBJ databases">
        <title>Draft Genome Sequence of the Caffeine Degrading Methylotroph Methylorubrum populi PINKEL.</title>
        <authorList>
            <person name="Dawson S.C."/>
            <person name="Zhang X."/>
            <person name="Wright M.E."/>
            <person name="Sharma G."/>
            <person name="Langner J.T."/>
            <person name="Ditty J.L."/>
            <person name="Subuyuj G.A."/>
        </authorList>
    </citation>
    <scope>NUCLEOTIDE SEQUENCE [LARGE SCALE GENOMIC DNA]</scope>
    <source>
        <strain evidence="2 3">Pinkel</strain>
    </source>
</reference>
<evidence type="ECO:0000256" key="1">
    <source>
        <dbReference type="SAM" id="MobiDB-lite"/>
    </source>
</evidence>
<dbReference type="EMBL" id="WEKV01000008">
    <property type="protein sequence ID" value="KAB7786021.1"/>
    <property type="molecule type" value="Genomic_DNA"/>
</dbReference>
<proteinExistence type="predicted"/>
<feature type="region of interest" description="Disordered" evidence="1">
    <location>
        <begin position="1"/>
        <end position="27"/>
    </location>
</feature>
<comment type="caution">
    <text evidence="2">The sequence shown here is derived from an EMBL/GenBank/DDBJ whole genome shotgun (WGS) entry which is preliminary data.</text>
</comment>
<dbReference type="AlphaFoldDB" id="A0A833N035"/>
<dbReference type="Proteomes" id="UP000469949">
    <property type="component" value="Unassembled WGS sequence"/>
</dbReference>
<name>A0A833N035_9HYPH</name>
<evidence type="ECO:0000313" key="2">
    <source>
        <dbReference type="EMBL" id="KAB7786021.1"/>
    </source>
</evidence>
<gene>
    <name evidence="2" type="ORF">F8B43_1422</name>
</gene>
<sequence length="107" mass="11293">MTNIIRPHFGGRTREAEPPEAPDPHEEYQPLHVYGTAAGYLVALMEDARGPEGRCLKVVIGAASKNTIEAVAVMPPTDEGRVDADMAAMAVLRALEIVEQGGAPASA</sequence>
<accession>A0A833N035</accession>
<organism evidence="2 3">
    <name type="scientific">Methylorubrum populi</name>
    <dbReference type="NCBI Taxonomy" id="223967"/>
    <lineage>
        <taxon>Bacteria</taxon>
        <taxon>Pseudomonadati</taxon>
        <taxon>Pseudomonadota</taxon>
        <taxon>Alphaproteobacteria</taxon>
        <taxon>Hyphomicrobiales</taxon>
        <taxon>Methylobacteriaceae</taxon>
        <taxon>Methylorubrum</taxon>
    </lineage>
</organism>